<evidence type="ECO:0000256" key="2">
    <source>
        <dbReference type="ARBA" id="ARBA00022475"/>
    </source>
</evidence>
<feature type="transmembrane region" description="Helical" evidence="6">
    <location>
        <begin position="221"/>
        <end position="242"/>
    </location>
</feature>
<dbReference type="GO" id="GO:0005886">
    <property type="term" value="C:plasma membrane"/>
    <property type="evidence" value="ECO:0007669"/>
    <property type="project" value="UniProtKB-SubCell"/>
</dbReference>
<protein>
    <submittedName>
        <fullName evidence="7">Branched-chain amino acid transport system permease protein</fullName>
    </submittedName>
</protein>
<dbReference type="Pfam" id="PF02653">
    <property type="entry name" value="BPD_transp_2"/>
    <property type="match status" value="1"/>
</dbReference>
<evidence type="ECO:0000256" key="6">
    <source>
        <dbReference type="SAM" id="Phobius"/>
    </source>
</evidence>
<keyword evidence="2" id="KW-1003">Cell membrane</keyword>
<comment type="subcellular location">
    <subcellularLocation>
        <location evidence="1">Cell inner membrane</location>
        <topology evidence="1">Multi-pass membrane protein</topology>
    </subcellularLocation>
</comment>
<evidence type="ECO:0000256" key="3">
    <source>
        <dbReference type="ARBA" id="ARBA00022692"/>
    </source>
</evidence>
<feature type="transmembrane region" description="Helical" evidence="6">
    <location>
        <begin position="174"/>
        <end position="191"/>
    </location>
</feature>
<feature type="transmembrane region" description="Helical" evidence="6">
    <location>
        <begin position="128"/>
        <end position="146"/>
    </location>
</feature>
<evidence type="ECO:0000256" key="1">
    <source>
        <dbReference type="ARBA" id="ARBA00004429"/>
    </source>
</evidence>
<keyword evidence="3 6" id="KW-0812">Transmembrane</keyword>
<keyword evidence="5 6" id="KW-0472">Membrane</keyword>
<reference evidence="7" key="1">
    <citation type="submission" date="2022-03" db="EMBL/GenBank/DDBJ databases">
        <title>Genomic Encyclopedia of Type Strains, Phase III (KMG-III): the genomes of soil and plant-associated and newly described type strains.</title>
        <authorList>
            <person name="Whitman W."/>
        </authorList>
    </citation>
    <scope>NUCLEOTIDE SEQUENCE</scope>
    <source>
        <strain evidence="7">ANL 6-2</strain>
    </source>
</reference>
<feature type="transmembrane region" description="Helical" evidence="6">
    <location>
        <begin position="101"/>
        <end position="121"/>
    </location>
</feature>
<dbReference type="PANTHER" id="PTHR30482">
    <property type="entry name" value="HIGH-AFFINITY BRANCHED-CHAIN AMINO ACID TRANSPORT SYSTEM PERMEASE"/>
    <property type="match status" value="1"/>
</dbReference>
<feature type="transmembrane region" description="Helical" evidence="6">
    <location>
        <begin position="39"/>
        <end position="56"/>
    </location>
</feature>
<dbReference type="CDD" id="cd06581">
    <property type="entry name" value="TM_PBP1_LivM_like"/>
    <property type="match status" value="1"/>
</dbReference>
<sequence>MPMPEANRATFATVAVLLGLLLLPPVAMALEKPYLITLVNRAVIYALAAMALDLIMGYGRLVSFGHGAFLGLGAYTVGILSTHDMMMDPFIAGWTGSNEALLVWPLAMAVAAAYALFVGVLSLRTSGVYFIMITLAFAQLVYYFFISLSTYGGEDGLSMWARNTLAGVDLGDRVTFYYVCMSLLIVVLWGLSRLVNSRFGRVIQGCRQNEQRMRALGYRPFGYKLTVFVISGALVGLAGALIANHTEFVSPELMHWSRSGMLMVIVLLGGLCSLVGPIYGALILLMLEEVLVAYTPHWQIVLGPILILAVLFFRGGVYGALSGRRGGQHHG</sequence>
<feature type="transmembrane region" description="Helical" evidence="6">
    <location>
        <begin position="299"/>
        <end position="321"/>
    </location>
</feature>
<keyword evidence="4 6" id="KW-1133">Transmembrane helix</keyword>
<evidence type="ECO:0000313" key="7">
    <source>
        <dbReference type="EMBL" id="MCP1675295.1"/>
    </source>
</evidence>
<gene>
    <name evidence="7" type="ORF">J2T57_002443</name>
</gene>
<evidence type="ECO:0000313" key="8">
    <source>
        <dbReference type="Proteomes" id="UP001205843"/>
    </source>
</evidence>
<dbReference type="Proteomes" id="UP001205843">
    <property type="component" value="Unassembled WGS sequence"/>
</dbReference>
<dbReference type="GO" id="GO:0015658">
    <property type="term" value="F:branched-chain amino acid transmembrane transporter activity"/>
    <property type="evidence" value="ECO:0007669"/>
    <property type="project" value="InterPro"/>
</dbReference>
<organism evidence="7 8">
    <name type="scientific">Natronocella acetinitrilica</name>
    <dbReference type="NCBI Taxonomy" id="414046"/>
    <lineage>
        <taxon>Bacteria</taxon>
        <taxon>Pseudomonadati</taxon>
        <taxon>Pseudomonadota</taxon>
        <taxon>Gammaproteobacteria</taxon>
        <taxon>Chromatiales</taxon>
        <taxon>Ectothiorhodospiraceae</taxon>
        <taxon>Natronocella</taxon>
    </lineage>
</organism>
<dbReference type="AlphaFoldDB" id="A0AAE3G3V4"/>
<comment type="caution">
    <text evidence="7">The sequence shown here is derived from an EMBL/GenBank/DDBJ whole genome shotgun (WGS) entry which is preliminary data.</text>
</comment>
<evidence type="ECO:0000256" key="5">
    <source>
        <dbReference type="ARBA" id="ARBA00023136"/>
    </source>
</evidence>
<dbReference type="InterPro" id="IPR001851">
    <property type="entry name" value="ABC_transp_permease"/>
</dbReference>
<dbReference type="InterPro" id="IPR043428">
    <property type="entry name" value="LivM-like"/>
</dbReference>
<feature type="transmembrane region" description="Helical" evidence="6">
    <location>
        <begin position="262"/>
        <end position="287"/>
    </location>
</feature>
<feature type="transmembrane region" description="Helical" evidence="6">
    <location>
        <begin position="63"/>
        <end position="81"/>
    </location>
</feature>
<keyword evidence="8" id="KW-1185">Reference proteome</keyword>
<evidence type="ECO:0000256" key="4">
    <source>
        <dbReference type="ARBA" id="ARBA00022989"/>
    </source>
</evidence>
<accession>A0AAE3G3V4</accession>
<name>A0AAE3G3V4_9GAMM</name>
<proteinExistence type="predicted"/>
<dbReference type="PANTHER" id="PTHR30482:SF17">
    <property type="entry name" value="ABC TRANSPORTER ATP-BINDING PROTEIN"/>
    <property type="match status" value="1"/>
</dbReference>
<dbReference type="EMBL" id="JALJXV010000005">
    <property type="protein sequence ID" value="MCP1675295.1"/>
    <property type="molecule type" value="Genomic_DNA"/>
</dbReference>